<sequence>MALVVCSTPVTASLHSSSPPFSSSSSLTAILTVGIPVAFAYNFSSLLALFFKFPLHFSNLTLSQLNFLANQNLVSRLQIKPIDLHAKSYNGVRFQMPFVVNRSCSVVVKASSDGTGPTESTEASADGKEEAVSVDKLPLESKLQERAEQKLRMKLAKKIRLRRKRLVRKRKLRKKGRWPPSKMKKLKNV</sequence>
<keyword evidence="2" id="KW-0812">Transmembrane</keyword>
<dbReference type="GO" id="GO:0009535">
    <property type="term" value="C:chloroplast thylakoid membrane"/>
    <property type="evidence" value="ECO:0007669"/>
    <property type="project" value="TreeGrafter"/>
</dbReference>
<feature type="compositionally biased region" description="Polar residues" evidence="1">
    <location>
        <begin position="112"/>
        <end position="123"/>
    </location>
</feature>
<accession>A0AA88DSR1</accession>
<feature type="region of interest" description="Disordered" evidence="1">
    <location>
        <begin position="166"/>
        <end position="189"/>
    </location>
</feature>
<dbReference type="GO" id="GO:0032544">
    <property type="term" value="P:plastid translation"/>
    <property type="evidence" value="ECO:0007669"/>
    <property type="project" value="TreeGrafter"/>
</dbReference>
<protein>
    <recommendedName>
        <fullName evidence="5">50S ribosomal protein 5, chloroplastic</fullName>
    </recommendedName>
</protein>
<dbReference type="Proteomes" id="UP001187192">
    <property type="component" value="Unassembled WGS sequence"/>
</dbReference>
<feature type="transmembrane region" description="Helical" evidence="2">
    <location>
        <begin position="26"/>
        <end position="51"/>
    </location>
</feature>
<keyword evidence="2" id="KW-0472">Membrane</keyword>
<dbReference type="PANTHER" id="PTHR34678">
    <property type="entry name" value="50S RIBOSOMAL PROTEIN 5, CHLOROPLASTIC"/>
    <property type="match status" value="1"/>
</dbReference>
<gene>
    <name evidence="3" type="ORF">TIFTF001_029873</name>
</gene>
<organism evidence="3 4">
    <name type="scientific">Ficus carica</name>
    <name type="common">Common fig</name>
    <dbReference type="NCBI Taxonomy" id="3494"/>
    <lineage>
        <taxon>Eukaryota</taxon>
        <taxon>Viridiplantae</taxon>
        <taxon>Streptophyta</taxon>
        <taxon>Embryophyta</taxon>
        <taxon>Tracheophyta</taxon>
        <taxon>Spermatophyta</taxon>
        <taxon>Magnoliopsida</taxon>
        <taxon>eudicotyledons</taxon>
        <taxon>Gunneridae</taxon>
        <taxon>Pentapetalae</taxon>
        <taxon>rosids</taxon>
        <taxon>fabids</taxon>
        <taxon>Rosales</taxon>
        <taxon>Moraceae</taxon>
        <taxon>Ficeae</taxon>
        <taxon>Ficus</taxon>
    </lineage>
</organism>
<keyword evidence="4" id="KW-1185">Reference proteome</keyword>
<dbReference type="InterPro" id="IPR040307">
    <property type="entry name" value="Ribosomal_cL37"/>
</dbReference>
<feature type="region of interest" description="Disordered" evidence="1">
    <location>
        <begin position="110"/>
        <end position="131"/>
    </location>
</feature>
<comment type="caution">
    <text evidence="3">The sequence shown here is derived from an EMBL/GenBank/DDBJ whole genome shotgun (WGS) entry which is preliminary data.</text>
</comment>
<name>A0AA88DSR1_FICCA</name>
<reference evidence="3" key="1">
    <citation type="submission" date="2023-07" db="EMBL/GenBank/DDBJ databases">
        <title>draft genome sequence of fig (Ficus carica).</title>
        <authorList>
            <person name="Takahashi T."/>
            <person name="Nishimura K."/>
        </authorList>
    </citation>
    <scope>NUCLEOTIDE SEQUENCE</scope>
</reference>
<dbReference type="AlphaFoldDB" id="A0AA88DSR1"/>
<dbReference type="PANTHER" id="PTHR34678:SF1">
    <property type="entry name" value="LARGE RIBOSOMAL SUBUNIT PROTEIN CL37"/>
    <property type="match status" value="1"/>
</dbReference>
<dbReference type="EMBL" id="BTGU01000102">
    <property type="protein sequence ID" value="GMN60789.1"/>
    <property type="molecule type" value="Genomic_DNA"/>
</dbReference>
<evidence type="ECO:0000313" key="4">
    <source>
        <dbReference type="Proteomes" id="UP001187192"/>
    </source>
</evidence>
<evidence type="ECO:0000313" key="3">
    <source>
        <dbReference type="EMBL" id="GMN60789.1"/>
    </source>
</evidence>
<proteinExistence type="predicted"/>
<keyword evidence="2" id="KW-1133">Transmembrane helix</keyword>
<evidence type="ECO:0008006" key="5">
    <source>
        <dbReference type="Google" id="ProtNLM"/>
    </source>
</evidence>
<evidence type="ECO:0000256" key="2">
    <source>
        <dbReference type="SAM" id="Phobius"/>
    </source>
</evidence>
<dbReference type="CDD" id="cd23709">
    <property type="entry name" value="Psrp5_CTD"/>
    <property type="match status" value="1"/>
</dbReference>
<evidence type="ECO:0000256" key="1">
    <source>
        <dbReference type="SAM" id="MobiDB-lite"/>
    </source>
</evidence>